<dbReference type="AlphaFoldDB" id="A0A8T0BT69"/>
<proteinExistence type="predicted"/>
<evidence type="ECO:0000313" key="3">
    <source>
        <dbReference type="Proteomes" id="UP000606274"/>
    </source>
</evidence>
<sequence>MHPFISIHPDLLSQTHTLHTGKHICLAAKYFITENIMNHFVDAAVDKAASAAKLKVKSMLGGGGNAKQPNKSGGVGGLFPSAGESGNKEKKGGLFGGLLSAPQNEANPGGAAASGDVGGAGLPGGAGGGAGGDKDFNSAVDELAF</sequence>
<dbReference type="EMBL" id="JABFDY010000002">
    <property type="protein sequence ID" value="KAF7710244.1"/>
    <property type="molecule type" value="Genomic_DNA"/>
</dbReference>
<gene>
    <name evidence="2" type="ORF">HF521_009116</name>
</gene>
<dbReference type="Proteomes" id="UP000606274">
    <property type="component" value="Unassembled WGS sequence"/>
</dbReference>
<evidence type="ECO:0000313" key="2">
    <source>
        <dbReference type="EMBL" id="KAF7710244.1"/>
    </source>
</evidence>
<feature type="region of interest" description="Disordered" evidence="1">
    <location>
        <begin position="59"/>
        <end position="135"/>
    </location>
</feature>
<name>A0A8T0BT69_SILME</name>
<organism evidence="2 3">
    <name type="scientific">Silurus meridionalis</name>
    <name type="common">Southern catfish</name>
    <name type="synonym">Silurus soldatovi meridionalis</name>
    <dbReference type="NCBI Taxonomy" id="175797"/>
    <lineage>
        <taxon>Eukaryota</taxon>
        <taxon>Metazoa</taxon>
        <taxon>Chordata</taxon>
        <taxon>Craniata</taxon>
        <taxon>Vertebrata</taxon>
        <taxon>Euteleostomi</taxon>
        <taxon>Actinopterygii</taxon>
        <taxon>Neopterygii</taxon>
        <taxon>Teleostei</taxon>
        <taxon>Ostariophysi</taxon>
        <taxon>Siluriformes</taxon>
        <taxon>Siluridae</taxon>
        <taxon>Silurus</taxon>
    </lineage>
</organism>
<keyword evidence="3" id="KW-1185">Reference proteome</keyword>
<accession>A0A8T0BT69</accession>
<evidence type="ECO:0000256" key="1">
    <source>
        <dbReference type="SAM" id="MobiDB-lite"/>
    </source>
</evidence>
<comment type="caution">
    <text evidence="2">The sequence shown here is derived from an EMBL/GenBank/DDBJ whole genome shotgun (WGS) entry which is preliminary data.</text>
</comment>
<dbReference type="OrthoDB" id="8959615at2759"/>
<protein>
    <submittedName>
        <fullName evidence="2">Uncharacterized protein</fullName>
    </submittedName>
</protein>
<feature type="compositionally biased region" description="Gly residues" evidence="1">
    <location>
        <begin position="116"/>
        <end position="131"/>
    </location>
</feature>
<reference evidence="2" key="1">
    <citation type="submission" date="2020-08" db="EMBL/GenBank/DDBJ databases">
        <title>Chromosome-level assembly of Southern catfish (Silurus meridionalis) provides insights into visual adaptation to the nocturnal and benthic lifestyles.</title>
        <authorList>
            <person name="Zhang Y."/>
            <person name="Wang D."/>
            <person name="Peng Z."/>
        </authorList>
    </citation>
    <scope>NUCLEOTIDE SEQUENCE</scope>
    <source>
        <strain evidence="2">SWU-2019-XX</strain>
        <tissue evidence="2">Muscle</tissue>
    </source>
</reference>